<gene>
    <name evidence="1" type="ORF">S01H1_53686</name>
</gene>
<organism evidence="1">
    <name type="scientific">marine sediment metagenome</name>
    <dbReference type="NCBI Taxonomy" id="412755"/>
    <lineage>
        <taxon>unclassified sequences</taxon>
        <taxon>metagenomes</taxon>
        <taxon>ecological metagenomes</taxon>
    </lineage>
</organism>
<proteinExistence type="predicted"/>
<comment type="caution">
    <text evidence="1">The sequence shown here is derived from an EMBL/GenBank/DDBJ whole genome shotgun (WGS) entry which is preliminary data.</text>
</comment>
<protein>
    <submittedName>
        <fullName evidence="1">Uncharacterized protein</fullName>
    </submittedName>
</protein>
<dbReference type="AlphaFoldDB" id="X0W569"/>
<accession>X0W569</accession>
<reference evidence="1" key="1">
    <citation type="journal article" date="2014" name="Front. Microbiol.">
        <title>High frequency of phylogenetically diverse reductive dehalogenase-homologous genes in deep subseafloor sedimentary metagenomes.</title>
        <authorList>
            <person name="Kawai M."/>
            <person name="Futagami T."/>
            <person name="Toyoda A."/>
            <person name="Takaki Y."/>
            <person name="Nishi S."/>
            <person name="Hori S."/>
            <person name="Arai W."/>
            <person name="Tsubouchi T."/>
            <person name="Morono Y."/>
            <person name="Uchiyama I."/>
            <person name="Ito T."/>
            <person name="Fujiyama A."/>
            <person name="Inagaki F."/>
            <person name="Takami H."/>
        </authorList>
    </citation>
    <scope>NUCLEOTIDE SEQUENCE</scope>
    <source>
        <strain evidence="1">Expedition CK06-06</strain>
    </source>
</reference>
<evidence type="ECO:0000313" key="1">
    <source>
        <dbReference type="EMBL" id="GAG26004.1"/>
    </source>
</evidence>
<name>X0W569_9ZZZZ</name>
<sequence>MTTALYISLLVGALLVGWVLGHRTGYWSFRKAFKDGVRDDMTQRSPEELRVFEEVLNEQYVALEINGHTAADARDPRDS</sequence>
<dbReference type="EMBL" id="BARS01034778">
    <property type="protein sequence ID" value="GAG26004.1"/>
    <property type="molecule type" value="Genomic_DNA"/>
</dbReference>